<evidence type="ECO:0000313" key="7">
    <source>
        <dbReference type="Proteomes" id="UP001151699"/>
    </source>
</evidence>
<comment type="caution">
    <text evidence="6">The sequence shown here is derived from an EMBL/GenBank/DDBJ whole genome shotgun (WGS) entry which is preliminary data.</text>
</comment>
<feature type="transmembrane region" description="Helical" evidence="2">
    <location>
        <begin position="544"/>
        <end position="563"/>
    </location>
</feature>
<feature type="transmembrane region" description="Helical" evidence="2">
    <location>
        <begin position="261"/>
        <end position="281"/>
    </location>
</feature>
<feature type="region of interest" description="Disordered" evidence="1">
    <location>
        <begin position="149"/>
        <end position="174"/>
    </location>
</feature>
<accession>A0A9Q0MW31</accession>
<dbReference type="Gene3D" id="1.25.40.10">
    <property type="entry name" value="Tetratricopeptide repeat domain"/>
    <property type="match status" value="1"/>
</dbReference>
<feature type="transmembrane region" description="Helical" evidence="2">
    <location>
        <begin position="434"/>
        <end position="465"/>
    </location>
</feature>
<proteinExistence type="predicted"/>
<feature type="domain" description="Wolframin OB-fold" evidence="3">
    <location>
        <begin position="732"/>
        <end position="855"/>
    </location>
</feature>
<dbReference type="PANTHER" id="PTHR13098">
    <property type="entry name" value="WOLFRAMIN"/>
    <property type="match status" value="1"/>
</dbReference>
<keyword evidence="7" id="KW-1185">Reference proteome</keyword>
<feature type="transmembrane region" description="Helical" evidence="2">
    <location>
        <begin position="570"/>
        <end position="591"/>
    </location>
</feature>
<feature type="transmembrane region" description="Helical" evidence="2">
    <location>
        <begin position="345"/>
        <end position="362"/>
    </location>
</feature>
<dbReference type="AlphaFoldDB" id="A0A9Q0MW31"/>
<gene>
    <name evidence="6" type="primary">wfs1</name>
    <name evidence="6" type="ORF">Bhyg_10928</name>
</gene>
<feature type="transmembrane region" description="Helical" evidence="2">
    <location>
        <begin position="287"/>
        <end position="304"/>
    </location>
</feature>
<dbReference type="GO" id="GO:0005789">
    <property type="term" value="C:endoplasmic reticulum membrane"/>
    <property type="evidence" value="ECO:0007669"/>
    <property type="project" value="TreeGrafter"/>
</dbReference>
<dbReference type="InterPro" id="IPR045461">
    <property type="entry name" value="Wolframin_OB_fold"/>
</dbReference>
<organism evidence="6 7">
    <name type="scientific">Pseudolycoriella hygida</name>
    <dbReference type="NCBI Taxonomy" id="35572"/>
    <lineage>
        <taxon>Eukaryota</taxon>
        <taxon>Metazoa</taxon>
        <taxon>Ecdysozoa</taxon>
        <taxon>Arthropoda</taxon>
        <taxon>Hexapoda</taxon>
        <taxon>Insecta</taxon>
        <taxon>Pterygota</taxon>
        <taxon>Neoptera</taxon>
        <taxon>Endopterygota</taxon>
        <taxon>Diptera</taxon>
        <taxon>Nematocera</taxon>
        <taxon>Sciaroidea</taxon>
        <taxon>Sciaridae</taxon>
        <taxon>Pseudolycoriella</taxon>
    </lineage>
</organism>
<evidence type="ECO:0000259" key="4">
    <source>
        <dbReference type="Pfam" id="PF19914"/>
    </source>
</evidence>
<feature type="domain" description="Wolframin EF-hand" evidence="4">
    <location>
        <begin position="115"/>
        <end position="203"/>
    </location>
</feature>
<dbReference type="EMBL" id="WJQU01000003">
    <property type="protein sequence ID" value="KAJ6638195.1"/>
    <property type="molecule type" value="Genomic_DNA"/>
</dbReference>
<feature type="transmembrane region" description="Helical" evidence="2">
    <location>
        <begin position="374"/>
        <end position="391"/>
    </location>
</feature>
<dbReference type="Pfam" id="PF20053">
    <property type="entry name" value="WC-rich"/>
    <property type="match status" value="1"/>
</dbReference>
<name>A0A9Q0MW31_9DIPT</name>
<dbReference type="Proteomes" id="UP001151699">
    <property type="component" value="Chromosome X"/>
</dbReference>
<protein>
    <submittedName>
        <fullName evidence="6">Wolframin</fullName>
    </submittedName>
</protein>
<dbReference type="GO" id="GO:0055074">
    <property type="term" value="P:calcium ion homeostasis"/>
    <property type="evidence" value="ECO:0007669"/>
    <property type="project" value="TreeGrafter"/>
</dbReference>
<dbReference type="InterPro" id="IPR011990">
    <property type="entry name" value="TPR-like_helical_dom_sf"/>
</dbReference>
<dbReference type="OrthoDB" id="5865303at2759"/>
<keyword evidence="2" id="KW-0812">Transmembrane</keyword>
<dbReference type="PRINTS" id="PR02060">
    <property type="entry name" value="WOLFFAMILY"/>
</dbReference>
<dbReference type="Pfam" id="PF19913">
    <property type="entry name" value="WCOB"/>
    <property type="match status" value="1"/>
</dbReference>
<feature type="transmembrane region" description="Helical" evidence="2">
    <location>
        <begin position="509"/>
        <end position="532"/>
    </location>
</feature>
<reference evidence="6" key="1">
    <citation type="submission" date="2022-07" db="EMBL/GenBank/DDBJ databases">
        <authorList>
            <person name="Trinca V."/>
            <person name="Uliana J.V.C."/>
            <person name="Torres T.T."/>
            <person name="Ward R.J."/>
            <person name="Monesi N."/>
        </authorList>
    </citation>
    <scope>NUCLEOTIDE SEQUENCE</scope>
    <source>
        <strain evidence="6">HSMRA1968</strain>
        <tissue evidence="6">Whole embryos</tissue>
    </source>
</reference>
<evidence type="ECO:0000259" key="3">
    <source>
        <dbReference type="Pfam" id="PF19913"/>
    </source>
</evidence>
<feature type="domain" description="Wolframin cysteine-rich" evidence="5">
    <location>
        <begin position="630"/>
        <end position="730"/>
    </location>
</feature>
<dbReference type="InterPro" id="IPR045400">
    <property type="entry name" value="Wolframin_Cys-rich"/>
</dbReference>
<sequence length="855" mass="97837">MAHWMNSEPQEKPQRRKWNLQDRSSLKNLKFHIAEDGCSEVQYDLARQLLEENSESSEQTNHSLGVHWLLRAADQGHQNALEMLSECYRTRRGIDDRNECEVQSFLDMSPGERAARKAARELFACLSHGEEYITAAQLERKMREIYKIQKNRRKNTNSDENELSSSANGHISPSPYHFRRSDIYGSSHTITEAHLVSAASNYSNGNMPSVSQALTLSVPHPQTLDHIPCFHRLIFHPILFFILCYHRFIKSMASFPESTMSNINFFVLLLVYAFCASDSVTLLVPMGLYYLSLVVMIISSFKMLKAKHDFIDFRMWSGLFLSYSDNNVNVNASENQFLRNNMKPYFYFFVAFFANVMLNPIIADQWLPHSEITVVSFILVFLTMGAFMYSSSGLFPDWLILVSFGINMLAKYPYEMDTVVTTGWRFLDLKVPNFPSFVVGNGIEFCLNCRALLYLLIPGVLVLLARRRNWHGTYRYLIPHCVTLSWLQICLISSQCATMFGLVRAALGLAGLLLFLPLFGIVTLMIPVFAAVEWLSLTDPTVRIVASVCTAAFAIIGSCFMAANQRTEKYVTVLQIIVCIVATAFLTLPYMTSNFETSHTQPSIYDTLIGHTPTINHHHHTQETSPKLNWDLYYKYCNLPAWEHVNKINTQLRCSHLDGSVIKWEGVVINVEISKVTNIRANLIKNYLPTFWADLISCWYGERNKIQCNDAEQCNDMKDFFEDQKKCNLNSWNVYEYDIVVRMSSGIFDKPADVLLKASHSFGNFTRKVKTFDKIWFKGTLINNDNTEKVLSFMTLGKEKPLISLTAIGCIKCESNDIETFQIVDSPTVNGRVQDLYRGVKYLLNVLFNPLVTFK</sequence>
<dbReference type="PANTHER" id="PTHR13098:SF3">
    <property type="entry name" value="WOLFRAMIN"/>
    <property type="match status" value="1"/>
</dbReference>
<keyword evidence="2" id="KW-0472">Membrane</keyword>
<evidence type="ECO:0000256" key="1">
    <source>
        <dbReference type="SAM" id="MobiDB-lite"/>
    </source>
</evidence>
<dbReference type="InterPro" id="IPR026209">
    <property type="entry name" value="Wolframin_fam"/>
</dbReference>
<dbReference type="GO" id="GO:0030968">
    <property type="term" value="P:endoplasmic reticulum unfolded protein response"/>
    <property type="evidence" value="ECO:0007669"/>
    <property type="project" value="TreeGrafter"/>
</dbReference>
<evidence type="ECO:0000313" key="6">
    <source>
        <dbReference type="EMBL" id="KAJ6638195.1"/>
    </source>
</evidence>
<keyword evidence="2" id="KW-1133">Transmembrane helix</keyword>
<dbReference type="Pfam" id="PF19914">
    <property type="entry name" value="WEF-hand"/>
    <property type="match status" value="1"/>
</dbReference>
<evidence type="ECO:0000259" key="5">
    <source>
        <dbReference type="Pfam" id="PF20053"/>
    </source>
</evidence>
<dbReference type="InterPro" id="IPR045460">
    <property type="entry name" value="Wolframin_EF-hand"/>
</dbReference>
<evidence type="ECO:0000256" key="2">
    <source>
        <dbReference type="SAM" id="Phobius"/>
    </source>
</evidence>